<reference evidence="4 5" key="1">
    <citation type="submission" date="2024-03" db="EMBL/GenBank/DDBJ databases">
        <title>Mouse gut bacterial collection (mGBC) of GemPharmatech.</title>
        <authorList>
            <person name="He Y."/>
            <person name="Dong L."/>
            <person name="Wu D."/>
            <person name="Gao X."/>
            <person name="Lin Z."/>
        </authorList>
    </citation>
    <scope>NUCLEOTIDE SEQUENCE [LARGE SCALE GENOMIC DNA]</scope>
    <source>
        <strain evidence="4 5">20-218</strain>
    </source>
</reference>
<dbReference type="Gene3D" id="3.20.20.80">
    <property type="entry name" value="Glycosidases"/>
    <property type="match status" value="1"/>
</dbReference>
<dbReference type="PANTHER" id="PTHR10357">
    <property type="entry name" value="ALPHA-AMYLASE FAMILY MEMBER"/>
    <property type="match status" value="1"/>
</dbReference>
<dbReference type="CDD" id="cd11338">
    <property type="entry name" value="AmyAc_CMD"/>
    <property type="match status" value="1"/>
</dbReference>
<dbReference type="InterPro" id="IPR045857">
    <property type="entry name" value="O16G_dom_2"/>
</dbReference>
<dbReference type="Pfam" id="PF00128">
    <property type="entry name" value="Alpha-amylase"/>
    <property type="match status" value="1"/>
</dbReference>
<dbReference type="SMART" id="SM00642">
    <property type="entry name" value="Aamy"/>
    <property type="match status" value="1"/>
</dbReference>
<keyword evidence="5" id="KW-1185">Reference proteome</keyword>
<dbReference type="InterPro" id="IPR017853">
    <property type="entry name" value="GH"/>
</dbReference>
<proteinExistence type="predicted"/>
<dbReference type="GO" id="GO:0016787">
    <property type="term" value="F:hydrolase activity"/>
    <property type="evidence" value="ECO:0007669"/>
    <property type="project" value="UniProtKB-KW"/>
</dbReference>
<dbReference type="InterPro" id="IPR006047">
    <property type="entry name" value="GH13_cat_dom"/>
</dbReference>
<organism evidence="4 5">
    <name type="scientific">Lactococcus muris</name>
    <dbReference type="NCBI Taxonomy" id="2941330"/>
    <lineage>
        <taxon>Bacteria</taxon>
        <taxon>Bacillati</taxon>
        <taxon>Bacillota</taxon>
        <taxon>Bacilli</taxon>
        <taxon>Lactobacillales</taxon>
        <taxon>Streptococcaceae</taxon>
        <taxon>Lactococcus</taxon>
    </lineage>
</organism>
<dbReference type="Gene3D" id="3.90.400.10">
    <property type="entry name" value="Oligo-1,6-glucosidase, Domain 2"/>
    <property type="match status" value="1"/>
</dbReference>
<gene>
    <name evidence="4" type="ORF">AALM99_08105</name>
</gene>
<accession>A0ABV4D9G8</accession>
<keyword evidence="1 4" id="KW-0378">Hydrolase</keyword>
<evidence type="ECO:0000313" key="5">
    <source>
        <dbReference type="Proteomes" id="UP001565242"/>
    </source>
</evidence>
<protein>
    <submittedName>
        <fullName evidence="4">Glycoside hydrolase family 13 protein</fullName>
    </submittedName>
</protein>
<name>A0ABV4D9G8_9LACT</name>
<evidence type="ECO:0000259" key="3">
    <source>
        <dbReference type="SMART" id="SM00642"/>
    </source>
</evidence>
<evidence type="ECO:0000313" key="4">
    <source>
        <dbReference type="EMBL" id="MEY8538401.1"/>
    </source>
</evidence>
<dbReference type="RefSeq" id="WP_369918571.1">
    <property type="nucleotide sequence ID" value="NZ_JBCLSQ010000019.1"/>
</dbReference>
<dbReference type="EMBL" id="JBCLSQ010000019">
    <property type="protein sequence ID" value="MEY8538401.1"/>
    <property type="molecule type" value="Genomic_DNA"/>
</dbReference>
<dbReference type="Proteomes" id="UP001565242">
    <property type="component" value="Unassembled WGS sequence"/>
</dbReference>
<feature type="domain" description="Glycosyl hydrolase family 13 catalytic" evidence="3">
    <location>
        <begin position="136"/>
        <end position="518"/>
    </location>
</feature>
<dbReference type="SUPFAM" id="SSF51445">
    <property type="entry name" value="(Trans)glycosidases"/>
    <property type="match status" value="1"/>
</dbReference>
<comment type="caution">
    <text evidence="4">The sequence shown here is derived from an EMBL/GenBank/DDBJ whole genome shotgun (WGS) entry which is preliminary data.</text>
</comment>
<sequence length="605" mass="70341">MYYYNSWDSDFKRPFGAIQVGQIMKVNLKTDKENVTVKFIIRRDFGARSEFDMQKLDRGLFSSSVKFDVGQGLYYYYFEINEPTDWGIKKFYYGCSGLGGEGVLYMNENDVRPYQATVFSAEDAAPEWYRQAVFYQIFPDRFHNGNSDGKINHPKPNSFIYATKEDTPLYIRDEKGDVIRWDFFGGNLRGIIEKIPYLKALGITALYLNPIFSASSNHRYDTNDYLQIDSMLGTEEDFQELVDLLHKEDMHIILDGVFSHVGKNSRYFNLSGQYGSDVGAAKSIDSPYMDWFKFTEYPMDYKSWWGIKDLPEVDKDNPSFRNFIYGETDSVLAKWNQLGVDGWRLDVADELPDSFIRGIRKNLSRYPDTVLIGEVWEDASNKISYGKRRDYILGHSLHGVMNYPFREMIIAYLTSTRSAQDIAYQMMVLNENYPQDIFYNNLNNLGTHDTERILTMVGDEANDLAVGMLFTLPGVPCVYYGDEAGLTGRKDPKNRKYFPWKNIHAPTHTLYQEWIAKRRTEKSLYRGKFVPFYHEDVLGILRYTESEAFVYMVNPTEVEVTIDFEAIHFLQKVEFRDLLKSYLDKCVLSAKSGQDFKIVKVKNKI</sequence>
<evidence type="ECO:0000256" key="1">
    <source>
        <dbReference type="ARBA" id="ARBA00022801"/>
    </source>
</evidence>
<evidence type="ECO:0000256" key="2">
    <source>
        <dbReference type="ARBA" id="ARBA00023295"/>
    </source>
</evidence>
<dbReference type="PANTHER" id="PTHR10357:SF210">
    <property type="entry name" value="MALTODEXTRIN GLUCOSIDASE"/>
    <property type="match status" value="1"/>
</dbReference>
<keyword evidence="2" id="KW-0326">Glycosidase</keyword>